<keyword evidence="2" id="KW-1133">Transmembrane helix</keyword>
<reference evidence="4 6" key="2">
    <citation type="journal article" date="2013" name="Nature">
        <title>Insights into bilaterian evolution from three spiralian genomes.</title>
        <authorList>
            <person name="Simakov O."/>
            <person name="Marletaz F."/>
            <person name="Cho S.J."/>
            <person name="Edsinger-Gonzales E."/>
            <person name="Havlak P."/>
            <person name="Hellsten U."/>
            <person name="Kuo D.H."/>
            <person name="Larsson T."/>
            <person name="Lv J."/>
            <person name="Arendt D."/>
            <person name="Savage R."/>
            <person name="Osoegawa K."/>
            <person name="de Jong P."/>
            <person name="Grimwood J."/>
            <person name="Chapman J.A."/>
            <person name="Shapiro H."/>
            <person name="Aerts A."/>
            <person name="Otillar R.P."/>
            <person name="Terry A.Y."/>
            <person name="Boore J.L."/>
            <person name="Grigoriev I.V."/>
            <person name="Lindberg D.R."/>
            <person name="Seaver E.C."/>
            <person name="Weisblat D.A."/>
            <person name="Putnam N.H."/>
            <person name="Rokhsar D.S."/>
        </authorList>
    </citation>
    <scope>NUCLEOTIDE SEQUENCE</scope>
    <source>
        <strain evidence="4 6">I ESC-2004</strain>
    </source>
</reference>
<dbReference type="EMBL" id="AMQN01009969">
    <property type="status" value="NOT_ANNOTATED_CDS"/>
    <property type="molecule type" value="Genomic_DNA"/>
</dbReference>
<dbReference type="STRING" id="283909.R7U0S7"/>
<feature type="transmembrane region" description="Helical" evidence="2">
    <location>
        <begin position="443"/>
        <end position="464"/>
    </location>
</feature>
<dbReference type="AlphaFoldDB" id="R7U0S7"/>
<keyword evidence="6" id="KW-1185">Reference proteome</keyword>
<evidence type="ECO:0000256" key="1">
    <source>
        <dbReference type="SAM" id="MobiDB-lite"/>
    </source>
</evidence>
<protein>
    <submittedName>
        <fullName evidence="4 5">Uncharacterized protein</fullName>
    </submittedName>
</protein>
<reference evidence="5" key="3">
    <citation type="submission" date="2015-06" db="UniProtKB">
        <authorList>
            <consortium name="EnsemblMetazoa"/>
        </authorList>
    </citation>
    <scope>IDENTIFICATION</scope>
</reference>
<evidence type="ECO:0000256" key="3">
    <source>
        <dbReference type="SAM" id="SignalP"/>
    </source>
</evidence>
<keyword evidence="2" id="KW-0472">Membrane</keyword>
<keyword evidence="3" id="KW-0732">Signal</keyword>
<organism evidence="4">
    <name type="scientific">Capitella teleta</name>
    <name type="common">Polychaete worm</name>
    <dbReference type="NCBI Taxonomy" id="283909"/>
    <lineage>
        <taxon>Eukaryota</taxon>
        <taxon>Metazoa</taxon>
        <taxon>Spiralia</taxon>
        <taxon>Lophotrochozoa</taxon>
        <taxon>Annelida</taxon>
        <taxon>Polychaeta</taxon>
        <taxon>Sedentaria</taxon>
        <taxon>Scolecida</taxon>
        <taxon>Capitellidae</taxon>
        <taxon>Capitella</taxon>
    </lineage>
</organism>
<feature type="signal peptide" evidence="3">
    <location>
        <begin position="1"/>
        <end position="20"/>
    </location>
</feature>
<name>R7U0S7_CAPTE</name>
<accession>R7U0S7</accession>
<evidence type="ECO:0000256" key="2">
    <source>
        <dbReference type="SAM" id="Phobius"/>
    </source>
</evidence>
<dbReference type="OMA" id="ESGMSTH"/>
<reference evidence="6" key="1">
    <citation type="submission" date="2012-12" db="EMBL/GenBank/DDBJ databases">
        <authorList>
            <person name="Hellsten U."/>
            <person name="Grimwood J."/>
            <person name="Chapman J.A."/>
            <person name="Shapiro H."/>
            <person name="Aerts A."/>
            <person name="Otillar R.P."/>
            <person name="Terry A.Y."/>
            <person name="Boore J.L."/>
            <person name="Simakov O."/>
            <person name="Marletaz F."/>
            <person name="Cho S.-J."/>
            <person name="Edsinger-Gonzales E."/>
            <person name="Havlak P."/>
            <person name="Kuo D.-H."/>
            <person name="Larsson T."/>
            <person name="Lv J."/>
            <person name="Arendt D."/>
            <person name="Savage R."/>
            <person name="Osoegawa K."/>
            <person name="de Jong P."/>
            <person name="Lindberg D.R."/>
            <person name="Seaver E.C."/>
            <person name="Weisblat D.A."/>
            <person name="Putnam N.H."/>
            <person name="Grigoriev I.V."/>
            <person name="Rokhsar D.S."/>
        </authorList>
    </citation>
    <scope>NUCLEOTIDE SEQUENCE</scope>
    <source>
        <strain evidence="6">I ESC-2004</strain>
    </source>
</reference>
<feature type="compositionally biased region" description="Basic and acidic residues" evidence="1">
    <location>
        <begin position="508"/>
        <end position="517"/>
    </location>
</feature>
<feature type="compositionally biased region" description="Low complexity" evidence="1">
    <location>
        <begin position="206"/>
        <end position="278"/>
    </location>
</feature>
<gene>
    <name evidence="4" type="ORF">CAPTEDRAFT_186555</name>
</gene>
<sequence>MGWLQLALIIVLQNCMSTLGQLVIAGVGDIASGRFFVELYAKSSIPDLSIYTLETEKDFLLPQVTLSAGQYVVASNEVESDIQSFFDDPLLTVLSSSDVECGGGDDPVFLKVGGDVVDCFGIAGEKYDYKHGWAYRVPGVEAPKTTYDAADWLLVEAALKSCWITDSPPGNANCGSPYAAQEFQPFVETTIAQTTEGPTTILPTAEGPTTIVPTTEGPTTIVPTTEGPTTIVPTTEGPTTIVPTTEGPTTIVPTTEGPTTIVPTTEGPTTIVPTTEGPTTIVPTTIGPTTVVPRTEAGLTTIVLIAEGPTTNAPTTEGPTTTLLSPGVSTTTQGTATVTTSEHKTTIVQTVELTSKEFAYEDEATTEDTASQHIPSGSTISPLTELTSLPPLTRTFSKFSFKSTYNSPVLTITPTLPRNSNHYSLHLEKTEQKYFILEPTEAFMAQAIGFSFLVFLIAELCLIITMDISNYRKGFAYGRKSLRMCRRRSCRKRKTRRVSDFEENESDGTPRIETSEL</sequence>
<dbReference type="PANTHER" id="PTHR35383">
    <property type="entry name" value="MUCIN 12EA-RELATED"/>
    <property type="match status" value="1"/>
</dbReference>
<evidence type="ECO:0000313" key="6">
    <source>
        <dbReference type="Proteomes" id="UP000014760"/>
    </source>
</evidence>
<feature type="region of interest" description="Disordered" evidence="1">
    <location>
        <begin position="198"/>
        <end position="278"/>
    </location>
</feature>
<evidence type="ECO:0000313" key="4">
    <source>
        <dbReference type="EMBL" id="ELT99609.1"/>
    </source>
</evidence>
<feature type="chain" id="PRO_5008787545" evidence="3">
    <location>
        <begin position="21"/>
        <end position="517"/>
    </location>
</feature>
<dbReference type="EMBL" id="KB306710">
    <property type="protein sequence ID" value="ELT99609.1"/>
    <property type="molecule type" value="Genomic_DNA"/>
</dbReference>
<keyword evidence="2" id="KW-0812">Transmembrane</keyword>
<dbReference type="Proteomes" id="UP000014760">
    <property type="component" value="Unassembled WGS sequence"/>
</dbReference>
<proteinExistence type="predicted"/>
<feature type="region of interest" description="Disordered" evidence="1">
    <location>
        <begin position="496"/>
        <end position="517"/>
    </location>
</feature>
<dbReference type="EnsemblMetazoa" id="CapteT186555">
    <property type="protein sequence ID" value="CapteP186555"/>
    <property type="gene ID" value="CapteG186555"/>
</dbReference>
<dbReference type="HOGENOM" id="CLU_527041_0_0_1"/>
<evidence type="ECO:0000313" key="5">
    <source>
        <dbReference type="EnsemblMetazoa" id="CapteP186555"/>
    </source>
</evidence>
<dbReference type="PANTHER" id="PTHR35383:SF1">
    <property type="entry name" value="MUCIN 12EA-RELATED"/>
    <property type="match status" value="1"/>
</dbReference>